<keyword evidence="4" id="KW-0732">Signal</keyword>
<organism evidence="10 11">
    <name type="scientific">Oedothorax gibbosus</name>
    <dbReference type="NCBI Taxonomy" id="931172"/>
    <lineage>
        <taxon>Eukaryota</taxon>
        <taxon>Metazoa</taxon>
        <taxon>Ecdysozoa</taxon>
        <taxon>Arthropoda</taxon>
        <taxon>Chelicerata</taxon>
        <taxon>Arachnida</taxon>
        <taxon>Araneae</taxon>
        <taxon>Araneomorphae</taxon>
        <taxon>Entelegynae</taxon>
        <taxon>Araneoidea</taxon>
        <taxon>Linyphiidae</taxon>
        <taxon>Erigoninae</taxon>
        <taxon>Oedothorax</taxon>
    </lineage>
</organism>
<accession>A0AAV6UN16</accession>
<dbReference type="InterPro" id="IPR039311">
    <property type="entry name" value="FAM187A/B"/>
</dbReference>
<evidence type="ECO:0000256" key="8">
    <source>
        <dbReference type="SAM" id="Phobius"/>
    </source>
</evidence>
<dbReference type="AlphaFoldDB" id="A0AAV6UN16"/>
<evidence type="ECO:0000256" key="2">
    <source>
        <dbReference type="ARBA" id="ARBA00008727"/>
    </source>
</evidence>
<keyword evidence="11" id="KW-1185">Reference proteome</keyword>
<keyword evidence="6 8" id="KW-0472">Membrane</keyword>
<dbReference type="SUPFAM" id="SSF48726">
    <property type="entry name" value="Immunoglobulin"/>
    <property type="match status" value="2"/>
</dbReference>
<dbReference type="Gene3D" id="2.60.40.10">
    <property type="entry name" value="Immunoglobulins"/>
    <property type="match status" value="2"/>
</dbReference>
<dbReference type="EMBL" id="JAFNEN010000348">
    <property type="protein sequence ID" value="KAG8185083.1"/>
    <property type="molecule type" value="Genomic_DNA"/>
</dbReference>
<comment type="subcellular location">
    <subcellularLocation>
        <location evidence="1">Membrane</location>
        <topology evidence="1">Single-pass type I membrane protein</topology>
    </subcellularLocation>
</comment>
<evidence type="ECO:0000256" key="4">
    <source>
        <dbReference type="ARBA" id="ARBA00022729"/>
    </source>
</evidence>
<keyword evidence="7" id="KW-0325">Glycoprotein</keyword>
<feature type="domain" description="Ig-like" evidence="9">
    <location>
        <begin position="300"/>
        <end position="377"/>
    </location>
</feature>
<evidence type="ECO:0000256" key="3">
    <source>
        <dbReference type="ARBA" id="ARBA00022692"/>
    </source>
</evidence>
<name>A0AAV6UN16_9ARAC</name>
<keyword evidence="5 8" id="KW-1133">Transmembrane helix</keyword>
<evidence type="ECO:0000256" key="5">
    <source>
        <dbReference type="ARBA" id="ARBA00022989"/>
    </source>
</evidence>
<dbReference type="InterPro" id="IPR007110">
    <property type="entry name" value="Ig-like_dom"/>
</dbReference>
<gene>
    <name evidence="10" type="ORF">JTE90_029697</name>
</gene>
<dbReference type="InterPro" id="IPR013783">
    <property type="entry name" value="Ig-like_fold"/>
</dbReference>
<evidence type="ECO:0000256" key="1">
    <source>
        <dbReference type="ARBA" id="ARBA00004479"/>
    </source>
</evidence>
<feature type="domain" description="Ig-like" evidence="9">
    <location>
        <begin position="41"/>
        <end position="135"/>
    </location>
</feature>
<protein>
    <recommendedName>
        <fullName evidence="9">Ig-like domain-containing protein</fullName>
    </recommendedName>
</protein>
<proteinExistence type="inferred from homology"/>
<dbReference type="PROSITE" id="PS50835">
    <property type="entry name" value="IG_LIKE"/>
    <property type="match status" value="2"/>
</dbReference>
<sequence>MVFKKVLKIPLSTKFYFLIILTSTDCQDITNFLKRGFEHRPIVSRTWESFEACRRKGSDSKPPEALLMIIGNKLILTCQICLPPSATSLGVWKRLLPDTATFVPVSFDGQRTRLLSDLSLELSDVREEDSGIYFCSQGTQVMAKYAVDVVRDEPHRYIIMGGRKKKNGPSKDLTLKDKNLVLGITWSEWSQCNRCDSVGRRRRVGICTVRKIDPFAPTKPVDTQVLNEYRKGIPCRSSLLPNVIKDLAVVHELKSEFMIGFCKVPCPLGVGIVTVTDKDGAVLDTVDNSQGVYSMHQPLPKLPALVKRATVYEEIGKNVILSCPGNKENSFPIWRNDSYVINPSKVHILSNGRVKIDIGNNLHIRKLRYSDTAVYSCWENSALRGTIRLQVLKKSVESYRVHILNIGTLFTFLTILMIALTVYKNRGIAKD</sequence>
<dbReference type="Proteomes" id="UP000827092">
    <property type="component" value="Unassembled WGS sequence"/>
</dbReference>
<evidence type="ECO:0000313" key="11">
    <source>
        <dbReference type="Proteomes" id="UP000827092"/>
    </source>
</evidence>
<comment type="caution">
    <text evidence="10">The sequence shown here is derived from an EMBL/GenBank/DDBJ whole genome shotgun (WGS) entry which is preliminary data.</text>
</comment>
<keyword evidence="3 8" id="KW-0812">Transmembrane</keyword>
<dbReference type="SMART" id="SM00409">
    <property type="entry name" value="IG"/>
    <property type="match status" value="2"/>
</dbReference>
<evidence type="ECO:0000256" key="6">
    <source>
        <dbReference type="ARBA" id="ARBA00023136"/>
    </source>
</evidence>
<dbReference type="InterPro" id="IPR003599">
    <property type="entry name" value="Ig_sub"/>
</dbReference>
<evidence type="ECO:0000259" key="9">
    <source>
        <dbReference type="PROSITE" id="PS50835"/>
    </source>
</evidence>
<dbReference type="InterPro" id="IPR036179">
    <property type="entry name" value="Ig-like_dom_sf"/>
</dbReference>
<dbReference type="GO" id="GO:0016020">
    <property type="term" value="C:membrane"/>
    <property type="evidence" value="ECO:0007669"/>
    <property type="project" value="UniProtKB-SubCell"/>
</dbReference>
<reference evidence="10 11" key="1">
    <citation type="journal article" date="2022" name="Nat. Ecol. Evol.">
        <title>A masculinizing supergene underlies an exaggerated male reproductive morph in a spider.</title>
        <authorList>
            <person name="Hendrickx F."/>
            <person name="De Corte Z."/>
            <person name="Sonet G."/>
            <person name="Van Belleghem S.M."/>
            <person name="Kostlbacher S."/>
            <person name="Vangestel C."/>
        </authorList>
    </citation>
    <scope>NUCLEOTIDE SEQUENCE [LARGE SCALE GENOMIC DNA]</scope>
    <source>
        <strain evidence="10">W744_W776</strain>
    </source>
</reference>
<dbReference type="PANTHER" id="PTHR32178">
    <property type="entry name" value="FAM187"/>
    <property type="match status" value="1"/>
</dbReference>
<dbReference type="PANTHER" id="PTHR32178:SF6">
    <property type="entry name" value="IG-LIKE DOMAIN-CONTAINING PROTEIN"/>
    <property type="match status" value="1"/>
</dbReference>
<evidence type="ECO:0000313" key="10">
    <source>
        <dbReference type="EMBL" id="KAG8185083.1"/>
    </source>
</evidence>
<feature type="transmembrane region" description="Helical" evidence="8">
    <location>
        <begin position="403"/>
        <end position="423"/>
    </location>
</feature>
<comment type="similarity">
    <text evidence="2">Belongs to the FAM187 family.</text>
</comment>
<evidence type="ECO:0000256" key="7">
    <source>
        <dbReference type="ARBA" id="ARBA00023180"/>
    </source>
</evidence>